<proteinExistence type="predicted"/>
<comment type="caution">
    <text evidence="1">The sequence shown here is derived from an EMBL/GenBank/DDBJ whole genome shotgun (WGS) entry which is preliminary data.</text>
</comment>
<sequence length="104" mass="12138">MKIKESDGTIIKVFAIYWFGNETYFYGLPKNYGGLLAYRASQVSIIDPEISFNAIYFENNAKSIQHWALIKEKLLDDILERDDVAYNRFVEILKAEGQIEPDFY</sequence>
<organism evidence="1 2">
    <name type="scientific">Mixta theicola</name>
    <dbReference type="NCBI Taxonomy" id="1458355"/>
    <lineage>
        <taxon>Bacteria</taxon>
        <taxon>Pseudomonadati</taxon>
        <taxon>Pseudomonadota</taxon>
        <taxon>Gammaproteobacteria</taxon>
        <taxon>Enterobacterales</taxon>
        <taxon>Erwiniaceae</taxon>
        <taxon>Mixta</taxon>
    </lineage>
</organism>
<dbReference type="AlphaFoldDB" id="A0A2K1QCD0"/>
<dbReference type="OrthoDB" id="6520313at2"/>
<dbReference type="Proteomes" id="UP000236345">
    <property type="component" value="Unassembled WGS sequence"/>
</dbReference>
<evidence type="ECO:0000313" key="1">
    <source>
        <dbReference type="EMBL" id="PNS12683.1"/>
    </source>
</evidence>
<keyword evidence="2" id="KW-1185">Reference proteome</keyword>
<reference evidence="2" key="1">
    <citation type="submission" date="2017-09" db="EMBL/GenBank/DDBJ databases">
        <authorList>
            <person name="Palmer M."/>
            <person name="Steenkamp E.T."/>
            <person name="Coetzee M.P."/>
            <person name="Avontuur J.R."/>
            <person name="Van Zyl E."/>
            <person name="Chan W.-Y."/>
            <person name="Blom J."/>
            <person name="Venter S.N."/>
        </authorList>
    </citation>
    <scope>NUCLEOTIDE SEQUENCE [LARGE SCALE GENOMIC DNA]</scope>
    <source>
        <strain evidence="2">QC88-366</strain>
    </source>
</reference>
<dbReference type="RefSeq" id="WP_103058919.1">
    <property type="nucleotide sequence ID" value="NZ_BSOF01000028.1"/>
</dbReference>
<gene>
    <name evidence="1" type="ORF">COO59_06090</name>
</gene>
<accession>A0A2K1QCD0</accession>
<evidence type="ECO:0000313" key="2">
    <source>
        <dbReference type="Proteomes" id="UP000236345"/>
    </source>
</evidence>
<name>A0A2K1QCD0_9GAMM</name>
<protein>
    <submittedName>
        <fullName evidence="1">Uncharacterized protein</fullName>
    </submittedName>
</protein>
<dbReference type="EMBL" id="NWUO01000003">
    <property type="protein sequence ID" value="PNS12683.1"/>
    <property type="molecule type" value="Genomic_DNA"/>
</dbReference>